<sequence>MASSDEPVQCEEEYTQPRPEYPARDALQIVKDVLQSDGDEIMRTSKQDEVLEGRSRKVHLYPVGYWASALGGDALQGLRYGFHDPKDADGNSNGLDSSELPGQVPRQVQFPDHGEDAPGANPIGAQNIVRTFAMMEE</sequence>
<keyword evidence="3" id="KW-1185">Reference proteome</keyword>
<accession>A0A8H5PJU0</accession>
<evidence type="ECO:0000313" key="2">
    <source>
        <dbReference type="EMBL" id="KAF5598122.1"/>
    </source>
</evidence>
<keyword evidence="2" id="KW-0808">Transferase</keyword>
<name>A0A8H5PJU0_9HYPO</name>
<protein>
    <submittedName>
        <fullName evidence="2">Histone-lysine n-methyltransferase PRDM9</fullName>
    </submittedName>
</protein>
<evidence type="ECO:0000313" key="3">
    <source>
        <dbReference type="Proteomes" id="UP000544095"/>
    </source>
</evidence>
<keyword evidence="2" id="KW-0489">Methyltransferase</keyword>
<proteinExistence type="predicted"/>
<dbReference type="EMBL" id="JAAOAR010000175">
    <property type="protein sequence ID" value="KAF5598122.1"/>
    <property type="molecule type" value="Genomic_DNA"/>
</dbReference>
<dbReference type="GO" id="GO:0008168">
    <property type="term" value="F:methyltransferase activity"/>
    <property type="evidence" value="ECO:0007669"/>
    <property type="project" value="UniProtKB-KW"/>
</dbReference>
<dbReference type="GO" id="GO:0032259">
    <property type="term" value="P:methylation"/>
    <property type="evidence" value="ECO:0007669"/>
    <property type="project" value="UniProtKB-KW"/>
</dbReference>
<feature type="region of interest" description="Disordered" evidence="1">
    <location>
        <begin position="1"/>
        <end position="22"/>
    </location>
</feature>
<dbReference type="Proteomes" id="UP000544095">
    <property type="component" value="Unassembled WGS sequence"/>
</dbReference>
<feature type="region of interest" description="Disordered" evidence="1">
    <location>
        <begin position="80"/>
        <end position="123"/>
    </location>
</feature>
<comment type="caution">
    <text evidence="2">The sequence shown here is derived from an EMBL/GenBank/DDBJ whole genome shotgun (WGS) entry which is preliminary data.</text>
</comment>
<gene>
    <name evidence="2" type="ORF">FPANT_3886</name>
</gene>
<organism evidence="2 3">
    <name type="scientific">Fusarium pseudoanthophilum</name>
    <dbReference type="NCBI Taxonomy" id="48495"/>
    <lineage>
        <taxon>Eukaryota</taxon>
        <taxon>Fungi</taxon>
        <taxon>Dikarya</taxon>
        <taxon>Ascomycota</taxon>
        <taxon>Pezizomycotina</taxon>
        <taxon>Sordariomycetes</taxon>
        <taxon>Hypocreomycetidae</taxon>
        <taxon>Hypocreales</taxon>
        <taxon>Nectriaceae</taxon>
        <taxon>Fusarium</taxon>
        <taxon>Fusarium fujikuroi species complex</taxon>
    </lineage>
</organism>
<evidence type="ECO:0000256" key="1">
    <source>
        <dbReference type="SAM" id="MobiDB-lite"/>
    </source>
</evidence>
<dbReference type="AlphaFoldDB" id="A0A8H5PJU0"/>
<reference evidence="2 3" key="1">
    <citation type="submission" date="2020-05" db="EMBL/GenBank/DDBJ databases">
        <title>Identification and distribution of gene clusters putatively required for synthesis of sphingolipid metabolism inhibitors in phylogenetically diverse species of the filamentous fungus Fusarium.</title>
        <authorList>
            <person name="Kim H.-S."/>
            <person name="Busman M."/>
            <person name="Brown D.W."/>
            <person name="Divon H."/>
            <person name="Uhlig S."/>
            <person name="Proctor R.H."/>
        </authorList>
    </citation>
    <scope>NUCLEOTIDE SEQUENCE [LARGE SCALE GENOMIC DNA]</scope>
    <source>
        <strain evidence="2 3">NRRL 25211</strain>
    </source>
</reference>